<dbReference type="AlphaFoldDB" id="A0A3N1ZRA5"/>
<dbReference type="InterPro" id="IPR000073">
    <property type="entry name" value="AB_hydrolase_1"/>
</dbReference>
<protein>
    <submittedName>
        <fullName evidence="2">Alpha/beta hydrolase family protein</fullName>
    </submittedName>
</protein>
<keyword evidence="2" id="KW-0378">Hydrolase</keyword>
<dbReference type="GO" id="GO:0016787">
    <property type="term" value="F:hydrolase activity"/>
    <property type="evidence" value="ECO:0007669"/>
    <property type="project" value="UniProtKB-KW"/>
</dbReference>
<dbReference type="RefSeq" id="WP_123574872.1">
    <property type="nucleotide sequence ID" value="NZ_RKHG01000001.1"/>
</dbReference>
<dbReference type="PANTHER" id="PTHR37017">
    <property type="entry name" value="AB HYDROLASE-1 DOMAIN-CONTAINING PROTEIN-RELATED"/>
    <property type="match status" value="1"/>
</dbReference>
<reference evidence="2 3" key="1">
    <citation type="submission" date="2018-11" db="EMBL/GenBank/DDBJ databases">
        <title>Sequencing the genomes of 1000 actinobacteria strains.</title>
        <authorList>
            <person name="Klenk H.-P."/>
        </authorList>
    </citation>
    <scope>NUCLEOTIDE SEQUENCE [LARGE SCALE GENOMIC DNA]</scope>
    <source>
        <strain evidence="2 3">DSM 10546</strain>
    </source>
</reference>
<proteinExistence type="predicted"/>
<dbReference type="EMBL" id="RKHG01000001">
    <property type="protein sequence ID" value="ROR53414.1"/>
    <property type="molecule type" value="Genomic_DNA"/>
</dbReference>
<organism evidence="2 3">
    <name type="scientific">Luteococcus japonicus</name>
    <dbReference type="NCBI Taxonomy" id="33984"/>
    <lineage>
        <taxon>Bacteria</taxon>
        <taxon>Bacillati</taxon>
        <taxon>Actinomycetota</taxon>
        <taxon>Actinomycetes</taxon>
        <taxon>Propionibacteriales</taxon>
        <taxon>Propionibacteriaceae</taxon>
        <taxon>Luteococcus</taxon>
    </lineage>
</organism>
<dbReference type="InterPro" id="IPR029058">
    <property type="entry name" value="AB_hydrolase_fold"/>
</dbReference>
<gene>
    <name evidence="2" type="ORF">EDD41_0562</name>
</gene>
<sequence>MTSTTHTTTQPTLVLVPGYWLGAWAWEDVAKELAGRGFRCLPLTLPGLDPADPQRATRTLADQADAIQTVIEGTHGEIVIVAHSGANGPVSLALDRIPAAVQRVIWVDSGPVPDGGAFAPELPEQVTELPLPDFESLAQQASLEGLGPDQLDRFRALAVAEPGSVARAAVHLINDARLRVPTTLVCCSLSSAQAKDLAAAGHPTFAEVTRLADVSFVDLPTGHWPMWSRSEELAAVIEQEASRTHS</sequence>
<accession>A0A3N1ZRA5</accession>
<dbReference type="SUPFAM" id="SSF53474">
    <property type="entry name" value="alpha/beta-Hydrolases"/>
    <property type="match status" value="1"/>
</dbReference>
<comment type="caution">
    <text evidence="2">The sequence shown here is derived from an EMBL/GenBank/DDBJ whole genome shotgun (WGS) entry which is preliminary data.</text>
</comment>
<dbReference type="Proteomes" id="UP000275749">
    <property type="component" value="Unassembled WGS sequence"/>
</dbReference>
<evidence type="ECO:0000313" key="2">
    <source>
        <dbReference type="EMBL" id="ROR53414.1"/>
    </source>
</evidence>
<dbReference type="Pfam" id="PF12697">
    <property type="entry name" value="Abhydrolase_6"/>
    <property type="match status" value="1"/>
</dbReference>
<evidence type="ECO:0000259" key="1">
    <source>
        <dbReference type="Pfam" id="PF12697"/>
    </source>
</evidence>
<feature type="domain" description="AB hydrolase-1" evidence="1">
    <location>
        <begin position="13"/>
        <end position="235"/>
    </location>
</feature>
<evidence type="ECO:0000313" key="3">
    <source>
        <dbReference type="Proteomes" id="UP000275749"/>
    </source>
</evidence>
<dbReference type="Gene3D" id="3.40.50.1820">
    <property type="entry name" value="alpha/beta hydrolase"/>
    <property type="match status" value="1"/>
</dbReference>
<dbReference type="PANTHER" id="PTHR37017:SF11">
    <property type="entry name" value="ESTERASE_LIPASE_THIOESTERASE DOMAIN-CONTAINING PROTEIN"/>
    <property type="match status" value="1"/>
</dbReference>
<name>A0A3N1ZRA5_9ACTN</name>
<dbReference type="InterPro" id="IPR052897">
    <property type="entry name" value="Sec-Metab_Biosynth_Hydrolase"/>
</dbReference>